<accession>A0AAW2ZKK7</accession>
<sequence>MTNSSRTKNSASKQHTNKILDKINTTKPSNLKRPIVEEKQKVNFLFPNRQPPSTYNYNTVRQPPFFGVRVGAPHRRDQVSISNGQISYRRGNSNRPASVVNHLPQMVRNVLYSGKHRIQFGSPVSSNSWFQWARDFSTMGYVQQSFRCSVMANHLRAPSKRDQPIKRSQQSQRYRTEVNKNHIDPHSLSNLENEIRTRQPPTSQLRGRL</sequence>
<name>A0AAW2ZKK7_9EUKA</name>
<evidence type="ECO:0000313" key="3">
    <source>
        <dbReference type="Proteomes" id="UP001431209"/>
    </source>
</evidence>
<reference evidence="2 3" key="1">
    <citation type="submission" date="2024-03" db="EMBL/GenBank/DDBJ databases">
        <title>The Acrasis kona genome and developmental transcriptomes reveal deep origins of eukaryotic multicellular pathways.</title>
        <authorList>
            <person name="Sheikh S."/>
            <person name="Fu C.-J."/>
            <person name="Brown M.W."/>
            <person name="Baldauf S.L."/>
        </authorList>
    </citation>
    <scope>NUCLEOTIDE SEQUENCE [LARGE SCALE GENOMIC DNA]</scope>
    <source>
        <strain evidence="2 3">ATCC MYA-3509</strain>
    </source>
</reference>
<dbReference type="AlphaFoldDB" id="A0AAW2ZKK7"/>
<keyword evidence="3" id="KW-1185">Reference proteome</keyword>
<comment type="caution">
    <text evidence="2">The sequence shown here is derived from an EMBL/GenBank/DDBJ whole genome shotgun (WGS) entry which is preliminary data.</text>
</comment>
<evidence type="ECO:0000256" key="1">
    <source>
        <dbReference type="SAM" id="MobiDB-lite"/>
    </source>
</evidence>
<dbReference type="EMBL" id="JAOPGA020001610">
    <property type="protein sequence ID" value="KAL0489868.1"/>
    <property type="molecule type" value="Genomic_DNA"/>
</dbReference>
<gene>
    <name evidence="2" type="ORF">AKO1_009340</name>
</gene>
<proteinExistence type="predicted"/>
<dbReference type="Proteomes" id="UP001431209">
    <property type="component" value="Unassembled WGS sequence"/>
</dbReference>
<organism evidence="2 3">
    <name type="scientific">Acrasis kona</name>
    <dbReference type="NCBI Taxonomy" id="1008807"/>
    <lineage>
        <taxon>Eukaryota</taxon>
        <taxon>Discoba</taxon>
        <taxon>Heterolobosea</taxon>
        <taxon>Tetramitia</taxon>
        <taxon>Eutetramitia</taxon>
        <taxon>Acrasidae</taxon>
        <taxon>Acrasis</taxon>
    </lineage>
</organism>
<feature type="compositionally biased region" description="Basic and acidic residues" evidence="1">
    <location>
        <begin position="174"/>
        <end position="185"/>
    </location>
</feature>
<protein>
    <submittedName>
        <fullName evidence="2">Uncharacterized protein</fullName>
    </submittedName>
</protein>
<feature type="region of interest" description="Disordered" evidence="1">
    <location>
        <begin position="157"/>
        <end position="186"/>
    </location>
</feature>
<evidence type="ECO:0000313" key="2">
    <source>
        <dbReference type="EMBL" id="KAL0489868.1"/>
    </source>
</evidence>
<feature type="region of interest" description="Disordered" evidence="1">
    <location>
        <begin position="1"/>
        <end position="33"/>
    </location>
</feature>
<feature type="compositionally biased region" description="Polar residues" evidence="1">
    <location>
        <begin position="1"/>
        <end position="14"/>
    </location>
</feature>